<proteinExistence type="predicted"/>
<dbReference type="OrthoDB" id="2220574at2"/>
<dbReference type="AlphaFoldDB" id="A0A4Y9JBX9"/>
<dbReference type="RefSeq" id="WP_135181764.1">
    <property type="nucleotide sequence ID" value="NZ_SPPD01000005.1"/>
</dbReference>
<dbReference type="Proteomes" id="UP000297253">
    <property type="component" value="Unassembled WGS sequence"/>
</dbReference>
<accession>A0A4Y9JBX9</accession>
<reference evidence="1 2" key="1">
    <citation type="submission" date="2019-03" db="EMBL/GenBank/DDBJ databases">
        <title>Diversity of the mouse oral microbiome.</title>
        <authorList>
            <person name="Joseph S."/>
            <person name="Aduse-Opoku J."/>
            <person name="Curtis M."/>
            <person name="Wade W."/>
            <person name="Hashim A."/>
        </authorList>
    </citation>
    <scope>NUCLEOTIDE SEQUENCE [LARGE SCALE GENOMIC DNA]</scope>
    <source>
        <strain evidence="1 2">WM131</strain>
    </source>
</reference>
<evidence type="ECO:0000313" key="1">
    <source>
        <dbReference type="EMBL" id="TFU98081.1"/>
    </source>
</evidence>
<organism evidence="1 2">
    <name type="scientific">Streptococcus cuniculi</name>
    <dbReference type="NCBI Taxonomy" id="1432788"/>
    <lineage>
        <taxon>Bacteria</taxon>
        <taxon>Bacillati</taxon>
        <taxon>Bacillota</taxon>
        <taxon>Bacilli</taxon>
        <taxon>Lactobacillales</taxon>
        <taxon>Streptococcaceae</taxon>
        <taxon>Streptococcus</taxon>
    </lineage>
</organism>
<sequence length="74" mass="8228">METGPNGFSLTIVKKSSDFCLLSFTIDIINDNTERNLEVVEHQGTVLVVEKGRLLYLHLPKGGRRILAQTVTSI</sequence>
<protein>
    <submittedName>
        <fullName evidence="1">Uncharacterized protein</fullName>
    </submittedName>
</protein>
<gene>
    <name evidence="1" type="ORF">E4T82_05000</name>
</gene>
<evidence type="ECO:0000313" key="2">
    <source>
        <dbReference type="Proteomes" id="UP000297253"/>
    </source>
</evidence>
<comment type="caution">
    <text evidence="1">The sequence shown here is derived from an EMBL/GenBank/DDBJ whole genome shotgun (WGS) entry which is preliminary data.</text>
</comment>
<dbReference type="EMBL" id="SPPD01000005">
    <property type="protein sequence ID" value="TFU98081.1"/>
    <property type="molecule type" value="Genomic_DNA"/>
</dbReference>
<name>A0A4Y9JBX9_9STRE</name>